<evidence type="ECO:0000256" key="1">
    <source>
        <dbReference type="SAM" id="Phobius"/>
    </source>
</evidence>
<keyword evidence="1" id="KW-1133">Transmembrane helix</keyword>
<dbReference type="OrthoDB" id="465094at2"/>
<proteinExistence type="predicted"/>
<dbReference type="Proteomes" id="UP000198640">
    <property type="component" value="Unassembled WGS sequence"/>
</dbReference>
<keyword evidence="1" id="KW-0472">Membrane</keyword>
<sequence length="119" mass="12970">MYESKSKPPLSRPKFVRRLLLHVFAAAGVIAVSLIVGVGGYIFFEGIAWHDAVLNTTMILGGMGPATLPQTLAGKLFVGFYGLCTGLIFVTTMGMILAPVVHRILHKFHWDRSEDSSLP</sequence>
<protein>
    <recommendedName>
        <fullName evidence="4">Two pore domain potassium channel family protein</fullName>
    </recommendedName>
</protein>
<feature type="transmembrane region" description="Helical" evidence="1">
    <location>
        <begin position="78"/>
        <end position="101"/>
    </location>
</feature>
<dbReference type="RefSeq" id="WP_090414272.1">
    <property type="nucleotide sequence ID" value="NZ_FNOY01000032.1"/>
</dbReference>
<dbReference type="EMBL" id="FNOY01000032">
    <property type="protein sequence ID" value="SDY37759.1"/>
    <property type="molecule type" value="Genomic_DNA"/>
</dbReference>
<name>A0A1H3JDU0_9PROT</name>
<gene>
    <name evidence="2" type="ORF">SAMN05421881_103217</name>
</gene>
<feature type="transmembrane region" description="Helical" evidence="1">
    <location>
        <begin position="20"/>
        <end position="44"/>
    </location>
</feature>
<evidence type="ECO:0000313" key="2">
    <source>
        <dbReference type="EMBL" id="SDY37759.1"/>
    </source>
</evidence>
<evidence type="ECO:0000313" key="3">
    <source>
        <dbReference type="Proteomes" id="UP000198640"/>
    </source>
</evidence>
<dbReference type="AlphaFoldDB" id="A0A1H3JDU0"/>
<accession>A0A1H3JDU0</accession>
<keyword evidence="1" id="KW-0812">Transmembrane</keyword>
<evidence type="ECO:0008006" key="4">
    <source>
        <dbReference type="Google" id="ProtNLM"/>
    </source>
</evidence>
<keyword evidence="3" id="KW-1185">Reference proteome</keyword>
<organism evidence="2 3">
    <name type="scientific">Nitrosomonas halophila</name>
    <dbReference type="NCBI Taxonomy" id="44576"/>
    <lineage>
        <taxon>Bacteria</taxon>
        <taxon>Pseudomonadati</taxon>
        <taxon>Pseudomonadota</taxon>
        <taxon>Betaproteobacteria</taxon>
        <taxon>Nitrosomonadales</taxon>
        <taxon>Nitrosomonadaceae</taxon>
        <taxon>Nitrosomonas</taxon>
    </lineage>
</organism>
<reference evidence="2 3" key="1">
    <citation type="submission" date="2016-10" db="EMBL/GenBank/DDBJ databases">
        <authorList>
            <person name="de Groot N.N."/>
        </authorList>
    </citation>
    <scope>NUCLEOTIDE SEQUENCE [LARGE SCALE GENOMIC DNA]</scope>
    <source>
        <strain evidence="2 3">Nm1</strain>
    </source>
</reference>